<evidence type="ECO:0000313" key="1">
    <source>
        <dbReference type="EMBL" id="QHI71585.1"/>
    </source>
</evidence>
<dbReference type="InterPro" id="IPR021312">
    <property type="entry name" value="DUF2889"/>
</dbReference>
<dbReference type="KEGG" id="amic:Ami3637_03575"/>
<reference evidence="1 2" key="1">
    <citation type="submission" date="2020-01" db="EMBL/GenBank/DDBJ databases">
        <title>Genomic analysis of Aminipila sp. CBA3637.</title>
        <authorList>
            <person name="Kim Y.B."/>
            <person name="Roh S.W."/>
        </authorList>
    </citation>
    <scope>NUCLEOTIDE SEQUENCE [LARGE SCALE GENOMIC DNA]</scope>
    <source>
        <strain evidence="1 2">CBA3637</strain>
    </source>
</reference>
<dbReference type="Proteomes" id="UP000463883">
    <property type="component" value="Chromosome"/>
</dbReference>
<dbReference type="AlphaFoldDB" id="A0A6P1MKR5"/>
<evidence type="ECO:0000313" key="2">
    <source>
        <dbReference type="Proteomes" id="UP000463883"/>
    </source>
</evidence>
<dbReference type="Pfam" id="PF11136">
    <property type="entry name" value="DUF2889"/>
    <property type="match status" value="1"/>
</dbReference>
<gene>
    <name evidence="1" type="ORF">Ami3637_03575</name>
</gene>
<name>A0A6P1MKR5_9FIRM</name>
<sequence>MKLAAERNFKVNYYEKEEGKNLWIAESHLIDEPHDISVILEIDMDQMLIVDANIKFYRNPAKECILIEEIADRLVGLKVDHSFSQNAMKITMGPSGCPNIMTLLNISVPGILYYYYPYKIKCGEMTQEQFFEILREREKNACLAHTIIFSEEN</sequence>
<accession>A0A6P1MKR5</accession>
<protein>
    <submittedName>
        <fullName evidence="1">DUF2889 domain-containing protein</fullName>
    </submittedName>
</protein>
<dbReference type="EMBL" id="CP047591">
    <property type="protein sequence ID" value="QHI71585.1"/>
    <property type="molecule type" value="Genomic_DNA"/>
</dbReference>
<keyword evidence="2" id="KW-1185">Reference proteome</keyword>
<dbReference type="RefSeq" id="WP_162361359.1">
    <property type="nucleotide sequence ID" value="NZ_CP047591.1"/>
</dbReference>
<organism evidence="1 2">
    <name type="scientific">Aminipila terrae</name>
    <dbReference type="NCBI Taxonomy" id="2697030"/>
    <lineage>
        <taxon>Bacteria</taxon>
        <taxon>Bacillati</taxon>
        <taxon>Bacillota</taxon>
        <taxon>Clostridia</taxon>
        <taxon>Peptostreptococcales</taxon>
        <taxon>Anaerovoracaceae</taxon>
        <taxon>Aminipila</taxon>
    </lineage>
</organism>
<proteinExistence type="predicted"/>